<feature type="transmembrane region" description="Helical" evidence="7">
    <location>
        <begin position="87"/>
        <end position="117"/>
    </location>
</feature>
<evidence type="ECO:0000256" key="3">
    <source>
        <dbReference type="ARBA" id="ARBA00022475"/>
    </source>
</evidence>
<dbReference type="Pfam" id="PF00924">
    <property type="entry name" value="MS_channel_2nd"/>
    <property type="match status" value="1"/>
</dbReference>
<dbReference type="InterPro" id="IPR045275">
    <property type="entry name" value="MscS_archaea/bacteria_type"/>
</dbReference>
<dbReference type="eggNOG" id="COG0668">
    <property type="taxonomic scope" value="Bacteria"/>
</dbReference>
<feature type="transmembrane region" description="Helical" evidence="7">
    <location>
        <begin position="54"/>
        <end position="81"/>
    </location>
</feature>
<keyword evidence="4 7" id="KW-0812">Transmembrane</keyword>
<dbReference type="Pfam" id="PF21082">
    <property type="entry name" value="MS_channel_3rd"/>
    <property type="match status" value="1"/>
</dbReference>
<dbReference type="InterPro" id="IPR010920">
    <property type="entry name" value="LSM_dom_sf"/>
</dbReference>
<keyword evidence="3" id="KW-1003">Cell membrane</keyword>
<dbReference type="SUPFAM" id="SSF50182">
    <property type="entry name" value="Sm-like ribonucleoproteins"/>
    <property type="match status" value="1"/>
</dbReference>
<organism evidence="10 11">
    <name type="scientific">Bernardetia litoralis (strain ATCC 23117 / DSM 6794 / NBRC 15988 / NCIMB 1366 / Fx l1 / Sio-4)</name>
    <name type="common">Flexibacter litoralis</name>
    <dbReference type="NCBI Taxonomy" id="880071"/>
    <lineage>
        <taxon>Bacteria</taxon>
        <taxon>Pseudomonadati</taxon>
        <taxon>Bacteroidota</taxon>
        <taxon>Cytophagia</taxon>
        <taxon>Cytophagales</taxon>
        <taxon>Bernardetiaceae</taxon>
        <taxon>Bernardetia</taxon>
    </lineage>
</organism>
<dbReference type="InterPro" id="IPR023408">
    <property type="entry name" value="MscS_beta-dom_sf"/>
</dbReference>
<dbReference type="PATRIC" id="fig|880071.3.peg.1825"/>
<evidence type="ECO:0000313" key="10">
    <source>
        <dbReference type="EMBL" id="AFM04243.1"/>
    </source>
</evidence>
<proteinExistence type="inferred from homology"/>
<dbReference type="KEGG" id="fli:Fleli_1845"/>
<evidence type="ECO:0000256" key="4">
    <source>
        <dbReference type="ARBA" id="ARBA00022692"/>
    </source>
</evidence>
<keyword evidence="6 7" id="KW-0472">Membrane</keyword>
<dbReference type="PANTHER" id="PTHR30221">
    <property type="entry name" value="SMALL-CONDUCTANCE MECHANOSENSITIVE CHANNEL"/>
    <property type="match status" value="1"/>
</dbReference>
<keyword evidence="11" id="KW-1185">Reference proteome</keyword>
<dbReference type="Proteomes" id="UP000006054">
    <property type="component" value="Chromosome"/>
</dbReference>
<feature type="transmembrane region" description="Helical" evidence="7">
    <location>
        <begin position="20"/>
        <end position="42"/>
    </location>
</feature>
<feature type="domain" description="Mechanosensitive ion channel MscS C-terminal" evidence="9">
    <location>
        <begin position="176"/>
        <end position="259"/>
    </location>
</feature>
<dbReference type="Gene3D" id="2.30.30.60">
    <property type="match status" value="1"/>
</dbReference>
<evidence type="ECO:0000256" key="1">
    <source>
        <dbReference type="ARBA" id="ARBA00004651"/>
    </source>
</evidence>
<reference evidence="11" key="1">
    <citation type="submission" date="2012-06" db="EMBL/GenBank/DDBJ databases">
        <title>The complete genome of Flexibacter litoralis DSM 6794.</title>
        <authorList>
            <person name="Lucas S."/>
            <person name="Copeland A."/>
            <person name="Lapidus A."/>
            <person name="Glavina del Rio T."/>
            <person name="Dalin E."/>
            <person name="Tice H."/>
            <person name="Bruce D."/>
            <person name="Goodwin L."/>
            <person name="Pitluck S."/>
            <person name="Peters L."/>
            <person name="Ovchinnikova G."/>
            <person name="Lu M."/>
            <person name="Kyrpides N."/>
            <person name="Mavromatis K."/>
            <person name="Ivanova N."/>
            <person name="Brettin T."/>
            <person name="Detter J.C."/>
            <person name="Han C."/>
            <person name="Larimer F."/>
            <person name="Land M."/>
            <person name="Hauser L."/>
            <person name="Markowitz V."/>
            <person name="Cheng J.-F."/>
            <person name="Hugenholtz P."/>
            <person name="Woyke T."/>
            <person name="Wu D."/>
            <person name="Spring S."/>
            <person name="Lang E."/>
            <person name="Kopitz M."/>
            <person name="Brambilla E."/>
            <person name="Klenk H.-P."/>
            <person name="Eisen J.A."/>
        </authorList>
    </citation>
    <scope>NUCLEOTIDE SEQUENCE [LARGE SCALE GENOMIC DNA]</scope>
    <source>
        <strain evidence="11">ATCC 23117 / DSM 6794 / NBRC 15988 / NCIMB 1366 / Sio-4</strain>
    </source>
</reference>
<dbReference type="RefSeq" id="WP_014797695.1">
    <property type="nucleotide sequence ID" value="NC_018018.1"/>
</dbReference>
<name>I4AJV8_BERLS</name>
<dbReference type="InterPro" id="IPR011066">
    <property type="entry name" value="MscS_channel_C_sf"/>
</dbReference>
<dbReference type="Gene3D" id="3.30.70.100">
    <property type="match status" value="1"/>
</dbReference>
<gene>
    <name evidence="10" type="ordered locus">Fleli_1845</name>
</gene>
<accession>I4AJV8</accession>
<dbReference type="GO" id="GO:0005886">
    <property type="term" value="C:plasma membrane"/>
    <property type="evidence" value="ECO:0007669"/>
    <property type="project" value="UniProtKB-SubCell"/>
</dbReference>
<dbReference type="AlphaFoldDB" id="I4AJV8"/>
<evidence type="ECO:0000256" key="2">
    <source>
        <dbReference type="ARBA" id="ARBA00008017"/>
    </source>
</evidence>
<sequence length="272" mass="29529">MNFDFQNLKVEELVVTYGLPILYALATLVIGWIIVGFINGIAKKALKKSVPDVALANFLSSIIGVLLKVLLFIVVASIVGIDTTSFAAIIGAAGLAIGLALQGSLSNFAGGVLILLLKPYKIGEFIEAKGMLGVVKEIQVFYTLINTTDNKLVIIPNGELSNSPIINYSREPIRRVDITIGIGYGDDIRTAKDIMLKTAAAHSLVLKGDNAPAVLVGSLGDSSVNIILRAWANTDDYWTVHNDLIEELKYKMDEAKIEIPFPQRTVWMKNDN</sequence>
<dbReference type="STRING" id="880071.Fleli_1845"/>
<evidence type="ECO:0000256" key="5">
    <source>
        <dbReference type="ARBA" id="ARBA00022989"/>
    </source>
</evidence>
<dbReference type="Gene3D" id="1.10.287.1260">
    <property type="match status" value="1"/>
</dbReference>
<comment type="subcellular location">
    <subcellularLocation>
        <location evidence="1">Cell membrane</location>
        <topology evidence="1">Multi-pass membrane protein</topology>
    </subcellularLocation>
</comment>
<dbReference type="GO" id="GO:0008381">
    <property type="term" value="F:mechanosensitive monoatomic ion channel activity"/>
    <property type="evidence" value="ECO:0007669"/>
    <property type="project" value="InterPro"/>
</dbReference>
<dbReference type="InterPro" id="IPR011014">
    <property type="entry name" value="MscS_channel_TM-2"/>
</dbReference>
<dbReference type="InterPro" id="IPR006685">
    <property type="entry name" value="MscS_channel_2nd"/>
</dbReference>
<dbReference type="HOGENOM" id="CLU_037945_1_1_10"/>
<comment type="similarity">
    <text evidence="2">Belongs to the MscS (TC 1.A.23) family.</text>
</comment>
<dbReference type="PANTHER" id="PTHR30221:SF1">
    <property type="entry name" value="SMALL-CONDUCTANCE MECHANOSENSITIVE CHANNEL"/>
    <property type="match status" value="1"/>
</dbReference>
<protein>
    <submittedName>
        <fullName evidence="10">Small-conductance mechanosensitive channel</fullName>
    </submittedName>
</protein>
<dbReference type="EMBL" id="CP003345">
    <property type="protein sequence ID" value="AFM04243.1"/>
    <property type="molecule type" value="Genomic_DNA"/>
</dbReference>
<dbReference type="SUPFAM" id="SSF82689">
    <property type="entry name" value="Mechanosensitive channel protein MscS (YggB), C-terminal domain"/>
    <property type="match status" value="1"/>
</dbReference>
<evidence type="ECO:0000313" key="11">
    <source>
        <dbReference type="Proteomes" id="UP000006054"/>
    </source>
</evidence>
<evidence type="ECO:0000259" key="8">
    <source>
        <dbReference type="Pfam" id="PF00924"/>
    </source>
</evidence>
<feature type="domain" description="Mechanosensitive ion channel MscS" evidence="8">
    <location>
        <begin position="104"/>
        <end position="170"/>
    </location>
</feature>
<dbReference type="SUPFAM" id="SSF82861">
    <property type="entry name" value="Mechanosensitive channel protein MscS (YggB), transmembrane region"/>
    <property type="match status" value="1"/>
</dbReference>
<evidence type="ECO:0000256" key="7">
    <source>
        <dbReference type="SAM" id="Phobius"/>
    </source>
</evidence>
<evidence type="ECO:0000256" key="6">
    <source>
        <dbReference type="ARBA" id="ARBA00023136"/>
    </source>
</evidence>
<keyword evidence="5 7" id="KW-1133">Transmembrane helix</keyword>
<dbReference type="InterPro" id="IPR049278">
    <property type="entry name" value="MS_channel_C"/>
</dbReference>
<evidence type="ECO:0000259" key="9">
    <source>
        <dbReference type="Pfam" id="PF21082"/>
    </source>
</evidence>
<dbReference type="OrthoDB" id="9809206at2"/>